<organism evidence="5 6">
    <name type="scientific">Cutibacterium granulosum</name>
    <dbReference type="NCBI Taxonomy" id="33011"/>
    <lineage>
        <taxon>Bacteria</taxon>
        <taxon>Bacillati</taxon>
        <taxon>Actinomycetota</taxon>
        <taxon>Actinomycetes</taxon>
        <taxon>Propionibacteriales</taxon>
        <taxon>Propionibacteriaceae</taxon>
        <taxon>Cutibacterium</taxon>
    </lineage>
</organism>
<feature type="signal peptide" evidence="2">
    <location>
        <begin position="1"/>
        <end position="27"/>
    </location>
</feature>
<gene>
    <name evidence="5" type="ORF">SAMEA4412665_00484</name>
</gene>
<dbReference type="Pfam" id="PF16555">
    <property type="entry name" value="GramPos_pilinD1"/>
    <property type="match status" value="1"/>
</dbReference>
<evidence type="ECO:0000313" key="6">
    <source>
        <dbReference type="Proteomes" id="UP000215332"/>
    </source>
</evidence>
<dbReference type="NCBIfam" id="NF033902">
    <property type="entry name" value="iso_D2_wall_anc"/>
    <property type="match status" value="1"/>
</dbReference>
<name>A0A239W8F7_9ACTN</name>
<keyword evidence="2" id="KW-0732">Signal</keyword>
<dbReference type="Gene3D" id="2.60.40.740">
    <property type="match status" value="1"/>
</dbReference>
<dbReference type="KEGG" id="cgrn:4412665_00484"/>
<sequence>MKFPHSLCVAVTASVLTLGGMVVPALADETGAKPTPDPAELASTQKVDANHAVSLTIRKLIGDPTNDTSQLKGLADVEFKVERIDVDLSTADGWKALSGMNAANASIDSSVTFGNLKTDSNGVAKISTADNANFRVGAYRITELQKGNYTVAPPFIVTLPFNQDGTWKYDQMVQPKNQEVKANKQVDDTGATIGKPLSYTINAPVPAGDLTKFVITDPLVNELTLDHDSVEVTASGGKGDLALESGDYSVSTEDHKLVVTFTDAGLKKLQAQRKSDPALQVHVAFQATLNSVPADGGKVTNTATVDLPNGGKVTTDTDSQPTSTTFAPLTVTKTAQGTEASKLSGAQFKLYLCKKGDDGKYQLLGDPVQVADKDAAGANLSDTLTTDGTATAKGYGVPATSFSGGTTGEQANQYCVQETKAPEGFFVNPEAQPVSYDKDKNTLTVSVQDEKDSVIGQLPATGAWGLLIVLVVGGGLVARGVYVSRRDKDQA</sequence>
<dbReference type="InterPro" id="IPR026466">
    <property type="entry name" value="Fim_isopep_form_D2_dom"/>
</dbReference>
<dbReference type="EMBL" id="LT906441">
    <property type="protein sequence ID" value="SNV30791.1"/>
    <property type="molecule type" value="Genomic_DNA"/>
</dbReference>
<dbReference type="NCBIfam" id="TIGR04226">
    <property type="entry name" value="RrgB_K2N_iso_D2"/>
    <property type="match status" value="1"/>
</dbReference>
<dbReference type="InterPro" id="IPR032364">
    <property type="entry name" value="GramPos_pilinD1_N"/>
</dbReference>
<dbReference type="Gene3D" id="2.60.40.10">
    <property type="entry name" value="Immunoglobulins"/>
    <property type="match status" value="2"/>
</dbReference>
<accession>A0A239W8F7</accession>
<evidence type="ECO:0000256" key="2">
    <source>
        <dbReference type="SAM" id="SignalP"/>
    </source>
</evidence>
<dbReference type="InterPro" id="IPR048052">
    <property type="entry name" value="FM1-like"/>
</dbReference>
<dbReference type="Proteomes" id="UP000215332">
    <property type="component" value="Chromosome 1"/>
</dbReference>
<proteinExistence type="predicted"/>
<dbReference type="InterPro" id="IPR041033">
    <property type="entry name" value="SpaA_PFL_dom_1"/>
</dbReference>
<dbReference type="RefSeq" id="WP_065860771.1">
    <property type="nucleotide sequence ID" value="NZ_CALTUW010000005.1"/>
</dbReference>
<dbReference type="InterPro" id="IPR013783">
    <property type="entry name" value="Ig-like_fold"/>
</dbReference>
<feature type="domain" description="SpaA-like prealbumin fold" evidence="4">
    <location>
        <begin position="329"/>
        <end position="451"/>
    </location>
</feature>
<dbReference type="eggNOG" id="COG4932">
    <property type="taxonomic scope" value="Bacteria"/>
</dbReference>
<dbReference type="GO" id="GO:0005975">
    <property type="term" value="P:carbohydrate metabolic process"/>
    <property type="evidence" value="ECO:0007669"/>
    <property type="project" value="UniProtKB-ARBA"/>
</dbReference>
<evidence type="ECO:0000256" key="1">
    <source>
        <dbReference type="SAM" id="Phobius"/>
    </source>
</evidence>
<evidence type="ECO:0000259" key="3">
    <source>
        <dbReference type="Pfam" id="PF16555"/>
    </source>
</evidence>
<protein>
    <submittedName>
        <fullName evidence="5">Fimbrial subunit type 1</fullName>
    </submittedName>
</protein>
<evidence type="ECO:0000313" key="5">
    <source>
        <dbReference type="EMBL" id="SNV30791.1"/>
    </source>
</evidence>
<dbReference type="AlphaFoldDB" id="A0A239W8F7"/>
<evidence type="ECO:0000259" key="4">
    <source>
        <dbReference type="Pfam" id="PF17802"/>
    </source>
</evidence>
<feature type="transmembrane region" description="Helical" evidence="1">
    <location>
        <begin position="463"/>
        <end position="482"/>
    </location>
</feature>
<feature type="chain" id="PRO_5011239435" evidence="2">
    <location>
        <begin position="28"/>
        <end position="491"/>
    </location>
</feature>
<keyword evidence="1" id="KW-0812">Transmembrane</keyword>
<dbReference type="Pfam" id="PF17802">
    <property type="entry name" value="SpaA"/>
    <property type="match status" value="1"/>
</dbReference>
<keyword evidence="1" id="KW-1133">Transmembrane helix</keyword>
<reference evidence="5 6" key="1">
    <citation type="submission" date="2017-06" db="EMBL/GenBank/DDBJ databases">
        <authorList>
            <consortium name="Pathogen Informatics"/>
        </authorList>
    </citation>
    <scope>NUCLEOTIDE SEQUENCE [LARGE SCALE GENOMIC DNA]</scope>
    <source>
        <strain evidence="5 6">NCTC11865</strain>
    </source>
</reference>
<keyword evidence="1" id="KW-0472">Membrane</keyword>
<feature type="domain" description="Gram-positive pilin subunit D1 N-terminal" evidence="3">
    <location>
        <begin position="69"/>
        <end position="178"/>
    </location>
</feature>